<organism evidence="2 3">
    <name type="scientific">Pleurotus ostreatus (strain PC15)</name>
    <name type="common">Oyster mushroom</name>
    <dbReference type="NCBI Taxonomy" id="1137138"/>
    <lineage>
        <taxon>Eukaryota</taxon>
        <taxon>Fungi</taxon>
        <taxon>Dikarya</taxon>
        <taxon>Basidiomycota</taxon>
        <taxon>Agaricomycotina</taxon>
        <taxon>Agaricomycetes</taxon>
        <taxon>Agaricomycetidae</taxon>
        <taxon>Agaricales</taxon>
        <taxon>Pleurotineae</taxon>
        <taxon>Pleurotaceae</taxon>
        <taxon>Pleurotus</taxon>
    </lineage>
</organism>
<accession>A0A067NH74</accession>
<dbReference type="InParanoid" id="A0A067NH74"/>
<evidence type="ECO:0000313" key="2">
    <source>
        <dbReference type="EMBL" id="KDQ23457.1"/>
    </source>
</evidence>
<keyword evidence="1" id="KW-0472">Membrane</keyword>
<gene>
    <name evidence="2" type="ORF">PLEOSDRAFT_162505</name>
</gene>
<feature type="transmembrane region" description="Helical" evidence="1">
    <location>
        <begin position="22"/>
        <end position="43"/>
    </location>
</feature>
<dbReference type="Proteomes" id="UP000027073">
    <property type="component" value="Unassembled WGS sequence"/>
</dbReference>
<dbReference type="AlphaFoldDB" id="A0A067NH74"/>
<reference evidence="3" key="1">
    <citation type="journal article" date="2014" name="Proc. Natl. Acad. Sci. U.S.A.">
        <title>Extensive sampling of basidiomycete genomes demonstrates inadequacy of the white-rot/brown-rot paradigm for wood decay fungi.</title>
        <authorList>
            <person name="Riley R."/>
            <person name="Salamov A.A."/>
            <person name="Brown D.W."/>
            <person name="Nagy L.G."/>
            <person name="Floudas D."/>
            <person name="Held B.W."/>
            <person name="Levasseur A."/>
            <person name="Lombard V."/>
            <person name="Morin E."/>
            <person name="Otillar R."/>
            <person name="Lindquist E.A."/>
            <person name="Sun H."/>
            <person name="LaButti K.M."/>
            <person name="Schmutz J."/>
            <person name="Jabbour D."/>
            <person name="Luo H."/>
            <person name="Baker S.E."/>
            <person name="Pisabarro A.G."/>
            <person name="Walton J.D."/>
            <person name="Blanchette R.A."/>
            <person name="Henrissat B."/>
            <person name="Martin F."/>
            <person name="Cullen D."/>
            <person name="Hibbett D.S."/>
            <person name="Grigoriev I.V."/>
        </authorList>
    </citation>
    <scope>NUCLEOTIDE SEQUENCE [LARGE SCALE GENOMIC DNA]</scope>
    <source>
        <strain evidence="3">PC15</strain>
    </source>
</reference>
<dbReference type="VEuPathDB" id="FungiDB:PLEOSDRAFT_162505"/>
<proteinExistence type="predicted"/>
<protein>
    <submittedName>
        <fullName evidence="2">Uncharacterized protein</fullName>
    </submittedName>
</protein>
<dbReference type="EMBL" id="KL198013">
    <property type="protein sequence ID" value="KDQ23457.1"/>
    <property type="molecule type" value="Genomic_DNA"/>
</dbReference>
<sequence>MSCFTFFGCFTNAKPRLETNSFVDFALLMIQPTSLVILFLFVSSSHAALSFPSPFLAQMYDIALPIFLFLTLSKVHAKHGLPTSGPAVMFASTADVKALHTLLDTAYDNNAVAFLRQVLNVVAPSISPFDPRRLPDLLRLFSITPILLLFADSTEFGFRTTCPCAIAFTLHPPSSDKAPLLLAMFLFHISQRLPPRTIQGFTWMMQSTDTFGVLLVSEPLDVIAHVFRPSLPPAQVYKHLSSAMYDRLSLTTPADVLQATTTLHNKASALAIL</sequence>
<evidence type="ECO:0000256" key="1">
    <source>
        <dbReference type="SAM" id="Phobius"/>
    </source>
</evidence>
<evidence type="ECO:0000313" key="3">
    <source>
        <dbReference type="Proteomes" id="UP000027073"/>
    </source>
</evidence>
<keyword evidence="1" id="KW-1133">Transmembrane helix</keyword>
<dbReference type="HOGENOM" id="CLU_1019838_0_0_1"/>
<name>A0A067NH74_PLEO1</name>
<keyword evidence="1" id="KW-0812">Transmembrane</keyword>